<dbReference type="PROSITE" id="PS50956">
    <property type="entry name" value="HTH_ASNC_2"/>
    <property type="match status" value="1"/>
</dbReference>
<dbReference type="Gene3D" id="1.10.10.10">
    <property type="entry name" value="Winged helix-like DNA-binding domain superfamily/Winged helix DNA-binding domain"/>
    <property type="match status" value="1"/>
</dbReference>
<dbReference type="SUPFAM" id="SSF46785">
    <property type="entry name" value="Winged helix' DNA-binding domain"/>
    <property type="match status" value="1"/>
</dbReference>
<reference evidence="5" key="1">
    <citation type="journal article" date="2014" name="Int. J. Syst. Evol. Microbiol.">
        <title>Complete genome sequence of Corynebacterium casei LMG S-19264T (=DSM 44701T), isolated from a smear-ripened cheese.</title>
        <authorList>
            <consortium name="US DOE Joint Genome Institute (JGI-PGF)"/>
            <person name="Walter F."/>
            <person name="Albersmeier A."/>
            <person name="Kalinowski J."/>
            <person name="Ruckert C."/>
        </authorList>
    </citation>
    <scope>NUCLEOTIDE SEQUENCE</scope>
    <source>
        <strain evidence="5">VKM Ac-1401</strain>
    </source>
</reference>
<dbReference type="Pfam" id="PF01037">
    <property type="entry name" value="AsnC_trans_reg"/>
    <property type="match status" value="1"/>
</dbReference>
<evidence type="ECO:0000256" key="2">
    <source>
        <dbReference type="ARBA" id="ARBA00023125"/>
    </source>
</evidence>
<dbReference type="InterPro" id="IPR019887">
    <property type="entry name" value="Tscrpt_reg_AsnC/Lrp_C"/>
</dbReference>
<dbReference type="InterPro" id="IPR000485">
    <property type="entry name" value="AsnC-type_HTH_dom"/>
</dbReference>
<dbReference type="InterPro" id="IPR019888">
    <property type="entry name" value="Tscrpt_reg_AsnC-like"/>
</dbReference>
<keyword evidence="6" id="KW-1185">Reference proteome</keyword>
<dbReference type="Proteomes" id="UP001142372">
    <property type="component" value="Unassembled WGS sequence"/>
</dbReference>
<evidence type="ECO:0000256" key="3">
    <source>
        <dbReference type="ARBA" id="ARBA00023163"/>
    </source>
</evidence>
<dbReference type="GO" id="GO:0005829">
    <property type="term" value="C:cytosol"/>
    <property type="evidence" value="ECO:0007669"/>
    <property type="project" value="TreeGrafter"/>
</dbReference>
<name>A0A9W6H943_9MICO</name>
<dbReference type="PRINTS" id="PR00033">
    <property type="entry name" value="HTHASNC"/>
</dbReference>
<dbReference type="FunFam" id="3.30.70.920:FF:000010">
    <property type="entry name" value="ArsR family transcriptional regulator"/>
    <property type="match status" value="1"/>
</dbReference>
<protein>
    <submittedName>
        <fullName evidence="5">Transcriptional regulator</fullName>
    </submittedName>
</protein>
<keyword evidence="3" id="KW-0804">Transcription</keyword>
<sequence length="155" mass="16750">MAANFTISTDSVDDALLAELQRDGRQSIAELARSVHMSNSAVAERVRRLEEAGVIGGYRAVVDPERLGYSVLAFLRLRYPSSVYTPLHDLLGQTPEVIEAHHVTGDDCFILKVVATSMRHLEQVTGKIGTLGSVTTSVSYSSPFPTRPIVPPAAS</sequence>
<evidence type="ECO:0000313" key="6">
    <source>
        <dbReference type="Proteomes" id="UP001142372"/>
    </source>
</evidence>
<comment type="caution">
    <text evidence="5">The sequence shown here is derived from an EMBL/GenBank/DDBJ whole genome shotgun (WGS) entry which is preliminary data.</text>
</comment>
<dbReference type="FunFam" id="1.10.10.10:FF:000186">
    <property type="entry name" value="AsnC family transcriptional regulator"/>
    <property type="match status" value="1"/>
</dbReference>
<evidence type="ECO:0000259" key="4">
    <source>
        <dbReference type="PROSITE" id="PS50956"/>
    </source>
</evidence>
<keyword evidence="1" id="KW-0805">Transcription regulation</keyword>
<reference evidence="5" key="2">
    <citation type="submission" date="2023-01" db="EMBL/GenBank/DDBJ databases">
        <authorList>
            <person name="Sun Q."/>
            <person name="Evtushenko L."/>
        </authorList>
    </citation>
    <scope>NUCLEOTIDE SEQUENCE</scope>
    <source>
        <strain evidence="5">VKM Ac-1401</strain>
    </source>
</reference>
<dbReference type="RefSeq" id="WP_271176529.1">
    <property type="nucleotide sequence ID" value="NZ_BAAAJO010000005.1"/>
</dbReference>
<dbReference type="Gene3D" id="3.30.70.920">
    <property type="match status" value="1"/>
</dbReference>
<dbReference type="AlphaFoldDB" id="A0A9W6H943"/>
<dbReference type="InterPro" id="IPR011008">
    <property type="entry name" value="Dimeric_a/b-barrel"/>
</dbReference>
<feature type="domain" description="HTH asnC-type" evidence="4">
    <location>
        <begin position="10"/>
        <end position="70"/>
    </location>
</feature>
<dbReference type="EMBL" id="BSEN01000006">
    <property type="protein sequence ID" value="GLJ75850.1"/>
    <property type="molecule type" value="Genomic_DNA"/>
</dbReference>
<dbReference type="Pfam" id="PF13404">
    <property type="entry name" value="HTH_AsnC-type"/>
    <property type="match status" value="1"/>
</dbReference>
<keyword evidence="2" id="KW-0238">DNA-binding</keyword>
<dbReference type="SUPFAM" id="SSF54909">
    <property type="entry name" value="Dimeric alpha+beta barrel"/>
    <property type="match status" value="1"/>
</dbReference>
<dbReference type="InterPro" id="IPR036388">
    <property type="entry name" value="WH-like_DNA-bd_sf"/>
</dbReference>
<evidence type="ECO:0000313" key="5">
    <source>
        <dbReference type="EMBL" id="GLJ75850.1"/>
    </source>
</evidence>
<dbReference type="InterPro" id="IPR036390">
    <property type="entry name" value="WH_DNA-bd_sf"/>
</dbReference>
<evidence type="ECO:0000256" key="1">
    <source>
        <dbReference type="ARBA" id="ARBA00023015"/>
    </source>
</evidence>
<dbReference type="GO" id="GO:0043565">
    <property type="term" value="F:sequence-specific DNA binding"/>
    <property type="evidence" value="ECO:0007669"/>
    <property type="project" value="InterPro"/>
</dbReference>
<organism evidence="5 6">
    <name type="scientific">Leifsonia poae</name>
    <dbReference type="NCBI Taxonomy" id="110933"/>
    <lineage>
        <taxon>Bacteria</taxon>
        <taxon>Bacillati</taxon>
        <taxon>Actinomycetota</taxon>
        <taxon>Actinomycetes</taxon>
        <taxon>Micrococcales</taxon>
        <taxon>Microbacteriaceae</taxon>
        <taxon>Leifsonia</taxon>
    </lineage>
</organism>
<gene>
    <name evidence="5" type="ORF">GCM10017584_14240</name>
</gene>
<dbReference type="SMART" id="SM00344">
    <property type="entry name" value="HTH_ASNC"/>
    <property type="match status" value="1"/>
</dbReference>
<dbReference type="GO" id="GO:0043200">
    <property type="term" value="P:response to amino acid"/>
    <property type="evidence" value="ECO:0007669"/>
    <property type="project" value="TreeGrafter"/>
</dbReference>
<accession>A0A9W6H943</accession>
<dbReference type="PANTHER" id="PTHR30154:SF53">
    <property type="entry name" value="HTH-TYPE TRANSCRIPTIONAL REGULATOR LRPC"/>
    <property type="match status" value="1"/>
</dbReference>
<proteinExistence type="predicted"/>
<dbReference type="PANTHER" id="PTHR30154">
    <property type="entry name" value="LEUCINE-RESPONSIVE REGULATORY PROTEIN"/>
    <property type="match status" value="1"/>
</dbReference>